<accession>A0A1N7SQB5</accession>
<dbReference type="Gene3D" id="3.30.70.1060">
    <property type="entry name" value="Dimeric alpha+beta barrel"/>
    <property type="match status" value="1"/>
</dbReference>
<sequence length="46" mass="5492">MYAVDLETRDEAEWFLATDPFAQVDLFERVMITRWRKACFDGECCL</sequence>
<dbReference type="Proteomes" id="UP000187012">
    <property type="component" value="Unassembled WGS sequence"/>
</dbReference>
<gene>
    <name evidence="1" type="ORF">BN2475_1450013</name>
</gene>
<evidence type="ECO:0000313" key="2">
    <source>
        <dbReference type="Proteomes" id="UP000187012"/>
    </source>
</evidence>
<proteinExistence type="predicted"/>
<dbReference type="EMBL" id="CYGX02000145">
    <property type="protein sequence ID" value="SIT49526.1"/>
    <property type="molecule type" value="Genomic_DNA"/>
</dbReference>
<name>A0A1N7SQB5_9BURK</name>
<protein>
    <submittedName>
        <fullName evidence="1">YciI-like protein</fullName>
    </submittedName>
</protein>
<evidence type="ECO:0000313" key="1">
    <source>
        <dbReference type="EMBL" id="SIT49526.1"/>
    </source>
</evidence>
<dbReference type="RefSeq" id="WP_218023759.1">
    <property type="nucleotide sequence ID" value="NZ_CYGX02000145.1"/>
</dbReference>
<reference evidence="1 2" key="1">
    <citation type="submission" date="2016-12" db="EMBL/GenBank/DDBJ databases">
        <authorList>
            <person name="Song W.-J."/>
            <person name="Kurnit D.M."/>
        </authorList>
    </citation>
    <scope>NUCLEOTIDE SEQUENCE [LARGE SCALE GENOMIC DNA]</scope>
    <source>
        <strain evidence="1 2">STM7296</strain>
    </source>
</reference>
<keyword evidence="2" id="KW-1185">Reference proteome</keyword>
<dbReference type="STRING" id="1247936.BN2475_1450013"/>
<dbReference type="AlphaFoldDB" id="A0A1N7SQB5"/>
<organism evidence="1 2">
    <name type="scientific">Paraburkholderia ribeironis</name>
    <dbReference type="NCBI Taxonomy" id="1247936"/>
    <lineage>
        <taxon>Bacteria</taxon>
        <taxon>Pseudomonadati</taxon>
        <taxon>Pseudomonadota</taxon>
        <taxon>Betaproteobacteria</taxon>
        <taxon>Burkholderiales</taxon>
        <taxon>Burkholderiaceae</taxon>
        <taxon>Paraburkholderia</taxon>
    </lineage>
</organism>